<reference evidence="1" key="1">
    <citation type="submission" date="2016-03" db="EMBL/GenBank/DDBJ databases">
        <authorList>
            <person name="Ploux O."/>
        </authorList>
    </citation>
    <scope>NUCLEOTIDE SEQUENCE</scope>
    <source>
        <strain evidence="1">UC10</strain>
    </source>
</reference>
<evidence type="ECO:0000313" key="1">
    <source>
        <dbReference type="EMBL" id="SBS75198.1"/>
    </source>
</evidence>
<dbReference type="Gene3D" id="3.30.1330.30">
    <property type="match status" value="1"/>
</dbReference>
<protein>
    <recommendedName>
        <fullName evidence="2">Peptide chain release factor 1</fullName>
    </recommendedName>
</protein>
<organism evidence="1">
    <name type="scientific">uncultured Mycobacterium sp</name>
    <dbReference type="NCBI Taxonomy" id="171292"/>
    <lineage>
        <taxon>Bacteria</taxon>
        <taxon>Bacillati</taxon>
        <taxon>Actinomycetota</taxon>
        <taxon>Actinomycetes</taxon>
        <taxon>Mycobacteriales</taxon>
        <taxon>Mycobacteriaceae</taxon>
        <taxon>Mycobacterium</taxon>
        <taxon>environmental samples</taxon>
    </lineage>
</organism>
<dbReference type="Pfam" id="PF18844">
    <property type="entry name" value="baeRF_family2"/>
    <property type="match status" value="1"/>
</dbReference>
<dbReference type="InterPro" id="IPR029064">
    <property type="entry name" value="Ribosomal_eL30-like_sf"/>
</dbReference>
<gene>
    <name evidence="1" type="ORF">MHPYR_200093</name>
</gene>
<evidence type="ECO:0008006" key="2">
    <source>
        <dbReference type="Google" id="ProtNLM"/>
    </source>
</evidence>
<accession>A0A1Y5PH31</accession>
<name>A0A1Y5PH31_9MYCO</name>
<dbReference type="InterPro" id="IPR040701">
    <property type="entry name" value="Bact_RF_family2"/>
</dbReference>
<dbReference type="EMBL" id="FLQS01000013">
    <property type="protein sequence ID" value="SBS75198.1"/>
    <property type="molecule type" value="Genomic_DNA"/>
</dbReference>
<dbReference type="AlphaFoldDB" id="A0A1Y5PH31"/>
<proteinExistence type="predicted"/>
<sequence length="367" mass="38693">MQSDRFRPLVEAKGPFVSIYFDDSHDTQDAAAQLGARLRDVRKHLEEQSVEPAVIEAIDGAVRGTHPPVGRSGRAVIASGDTVVVDEHLIRPPTTTVVRVSELPYLIPIVEHGLLHTVYLLVAVDHTGADITLHRAGRVSTQTVEGEGYPVHKAKSAEHEFGGAQPRVDEAIRKNIREVADRVTQLVDESGAALVFIEGEVSARTELVSALPERVAEKAVALQGGGRTAGTDQAEVHHEIGQEFLKRRLATIDDAAQRFAAGRGTGLAVEGLADVTAALRDGAVDTLIIGDLGDATVVADTDLATVAPDADTLSDLGAAPERTLRADEALPLLAVATGAALVRTDERLSPADGIGAVLRYAENSSAG</sequence>